<dbReference type="AlphaFoldDB" id="A0AAV4SPX8"/>
<accession>A0AAV4SPX8</accession>
<protein>
    <submittedName>
        <fullName evidence="1">Uncharacterized protein</fullName>
    </submittedName>
</protein>
<name>A0AAV4SPX8_CAEEX</name>
<gene>
    <name evidence="1" type="ORF">CEXT_136141</name>
</gene>
<comment type="caution">
    <text evidence="1">The sequence shown here is derived from an EMBL/GenBank/DDBJ whole genome shotgun (WGS) entry which is preliminary data.</text>
</comment>
<evidence type="ECO:0000313" key="1">
    <source>
        <dbReference type="EMBL" id="GIY35354.1"/>
    </source>
</evidence>
<organism evidence="1 2">
    <name type="scientific">Caerostris extrusa</name>
    <name type="common">Bark spider</name>
    <name type="synonym">Caerostris bankana</name>
    <dbReference type="NCBI Taxonomy" id="172846"/>
    <lineage>
        <taxon>Eukaryota</taxon>
        <taxon>Metazoa</taxon>
        <taxon>Ecdysozoa</taxon>
        <taxon>Arthropoda</taxon>
        <taxon>Chelicerata</taxon>
        <taxon>Arachnida</taxon>
        <taxon>Araneae</taxon>
        <taxon>Araneomorphae</taxon>
        <taxon>Entelegynae</taxon>
        <taxon>Araneoidea</taxon>
        <taxon>Araneidae</taxon>
        <taxon>Caerostris</taxon>
    </lineage>
</organism>
<dbReference type="Proteomes" id="UP001054945">
    <property type="component" value="Unassembled WGS sequence"/>
</dbReference>
<dbReference type="EMBL" id="BPLR01009897">
    <property type="protein sequence ID" value="GIY35354.1"/>
    <property type="molecule type" value="Genomic_DNA"/>
</dbReference>
<reference evidence="1 2" key="1">
    <citation type="submission" date="2021-06" db="EMBL/GenBank/DDBJ databases">
        <title>Caerostris extrusa draft genome.</title>
        <authorList>
            <person name="Kono N."/>
            <person name="Arakawa K."/>
        </authorList>
    </citation>
    <scope>NUCLEOTIDE SEQUENCE [LARGE SCALE GENOMIC DNA]</scope>
</reference>
<evidence type="ECO:0000313" key="2">
    <source>
        <dbReference type="Proteomes" id="UP001054945"/>
    </source>
</evidence>
<proteinExistence type="predicted"/>
<sequence length="84" mass="9596">MQAGAFNDEYCSTEEKVNLHHLRGQVRGKHFPMEILAQAIFTPGTDELQTALRYAFHIHNTNDSQARFKVEPVIDQVDSEILLI</sequence>
<keyword evidence="2" id="KW-1185">Reference proteome</keyword>